<evidence type="ECO:0000256" key="1">
    <source>
        <dbReference type="SAM" id="MobiDB-lite"/>
    </source>
</evidence>
<accession>A0AAN6Z2Y4</accession>
<dbReference type="EMBL" id="MU853228">
    <property type="protein sequence ID" value="KAK4123695.1"/>
    <property type="molecule type" value="Genomic_DNA"/>
</dbReference>
<dbReference type="SUPFAM" id="SSF54768">
    <property type="entry name" value="dsRNA-binding domain-like"/>
    <property type="match status" value="1"/>
</dbReference>
<gene>
    <name evidence="2" type="ORF">N657DRAFT_573227</name>
</gene>
<feature type="region of interest" description="Disordered" evidence="1">
    <location>
        <begin position="152"/>
        <end position="213"/>
    </location>
</feature>
<name>A0AAN6Z2Y4_9PEZI</name>
<reference evidence="2" key="2">
    <citation type="submission" date="2023-05" db="EMBL/GenBank/DDBJ databases">
        <authorList>
            <consortium name="Lawrence Berkeley National Laboratory"/>
            <person name="Steindorff A."/>
            <person name="Hensen N."/>
            <person name="Bonometti L."/>
            <person name="Westerberg I."/>
            <person name="Brannstrom I.O."/>
            <person name="Guillou S."/>
            <person name="Cros-Aarteil S."/>
            <person name="Calhoun S."/>
            <person name="Haridas S."/>
            <person name="Kuo A."/>
            <person name="Mondo S."/>
            <person name="Pangilinan J."/>
            <person name="Riley R."/>
            <person name="Labutti K."/>
            <person name="Andreopoulos B."/>
            <person name="Lipzen A."/>
            <person name="Chen C."/>
            <person name="Yanf M."/>
            <person name="Daum C."/>
            <person name="Ng V."/>
            <person name="Clum A."/>
            <person name="Ohm R."/>
            <person name="Martin F."/>
            <person name="Silar P."/>
            <person name="Natvig D."/>
            <person name="Lalanne C."/>
            <person name="Gautier V."/>
            <person name="Ament-Velasquez S.L."/>
            <person name="Kruys A."/>
            <person name="Hutchinson M.I."/>
            <person name="Powell A.J."/>
            <person name="Barry K."/>
            <person name="Miller A.N."/>
            <person name="Grigoriev I.V."/>
            <person name="Debuchy R."/>
            <person name="Gladieux P."/>
            <person name="Thoren M.H."/>
            <person name="Johannesson H."/>
        </authorList>
    </citation>
    <scope>NUCLEOTIDE SEQUENCE</scope>
    <source>
        <strain evidence="2">CBS 731.68</strain>
    </source>
</reference>
<dbReference type="Gene3D" id="3.30.160.20">
    <property type="match status" value="1"/>
</dbReference>
<protein>
    <recommendedName>
        <fullName evidence="4">DRBM domain-containing protein</fullName>
    </recommendedName>
</protein>
<evidence type="ECO:0008006" key="4">
    <source>
        <dbReference type="Google" id="ProtNLM"/>
    </source>
</evidence>
<dbReference type="GeneID" id="87825718"/>
<keyword evidence="3" id="KW-1185">Reference proteome</keyword>
<evidence type="ECO:0000313" key="3">
    <source>
        <dbReference type="Proteomes" id="UP001302602"/>
    </source>
</evidence>
<comment type="caution">
    <text evidence="2">The sequence shown here is derived from an EMBL/GenBank/DDBJ whole genome shotgun (WGS) entry which is preliminary data.</text>
</comment>
<reference evidence="2" key="1">
    <citation type="journal article" date="2023" name="Mol. Phylogenet. Evol.">
        <title>Genome-scale phylogeny and comparative genomics of the fungal order Sordariales.</title>
        <authorList>
            <person name="Hensen N."/>
            <person name="Bonometti L."/>
            <person name="Westerberg I."/>
            <person name="Brannstrom I.O."/>
            <person name="Guillou S."/>
            <person name="Cros-Aarteil S."/>
            <person name="Calhoun S."/>
            <person name="Haridas S."/>
            <person name="Kuo A."/>
            <person name="Mondo S."/>
            <person name="Pangilinan J."/>
            <person name="Riley R."/>
            <person name="LaButti K."/>
            <person name="Andreopoulos B."/>
            <person name="Lipzen A."/>
            <person name="Chen C."/>
            <person name="Yan M."/>
            <person name="Daum C."/>
            <person name="Ng V."/>
            <person name="Clum A."/>
            <person name="Steindorff A."/>
            <person name="Ohm R.A."/>
            <person name="Martin F."/>
            <person name="Silar P."/>
            <person name="Natvig D.O."/>
            <person name="Lalanne C."/>
            <person name="Gautier V."/>
            <person name="Ament-Velasquez S.L."/>
            <person name="Kruys A."/>
            <person name="Hutchinson M.I."/>
            <person name="Powell A.J."/>
            <person name="Barry K."/>
            <person name="Miller A.N."/>
            <person name="Grigoriev I.V."/>
            <person name="Debuchy R."/>
            <person name="Gladieux P."/>
            <person name="Hiltunen Thoren M."/>
            <person name="Johannesson H."/>
        </authorList>
    </citation>
    <scope>NUCLEOTIDE SEQUENCE</scope>
    <source>
        <strain evidence="2">CBS 731.68</strain>
    </source>
</reference>
<dbReference type="RefSeq" id="XP_062647466.1">
    <property type="nucleotide sequence ID" value="XM_062788948.1"/>
</dbReference>
<organism evidence="2 3">
    <name type="scientific">Parathielavia appendiculata</name>
    <dbReference type="NCBI Taxonomy" id="2587402"/>
    <lineage>
        <taxon>Eukaryota</taxon>
        <taxon>Fungi</taxon>
        <taxon>Dikarya</taxon>
        <taxon>Ascomycota</taxon>
        <taxon>Pezizomycotina</taxon>
        <taxon>Sordariomycetes</taxon>
        <taxon>Sordariomycetidae</taxon>
        <taxon>Sordariales</taxon>
        <taxon>Chaetomiaceae</taxon>
        <taxon>Parathielavia</taxon>
    </lineage>
</organism>
<evidence type="ECO:0000313" key="2">
    <source>
        <dbReference type="EMBL" id="KAK4123695.1"/>
    </source>
</evidence>
<proteinExistence type="predicted"/>
<dbReference type="AlphaFoldDB" id="A0AAN6Z2Y4"/>
<sequence length="317" mass="34789">MLLDDPVIYRDLKAWIEQQEQNPRPLSPLQKRAIAEILKPQRAPNPDLGDRDWVTLLNLYAQAHRISPPSFTDESPAPERFISRCQFRPTVEAEHTVFPSVAAGFVADETGSLVAPCFRRKKDAKQYAAKCCIEHLMRGGYMPADGVNVVFPKPKPPPPNLPNSKKKKKAASAPAPSNHPTGTSTGSNEDGPDKGKDDNNNNNNNNKDEPATTTRVADLCRLMGLAVPIYKITPSPGIPTSGVNGGHQYWDGHADFGADGIKVPEGLGTVANVYGKKNARERIAEEVLTWLVREDRARREEADALMAQLGWRAESAN</sequence>
<dbReference type="Proteomes" id="UP001302602">
    <property type="component" value="Unassembled WGS sequence"/>
</dbReference>